<proteinExistence type="predicted"/>
<keyword evidence="2" id="KW-1003">Cell membrane</keyword>
<feature type="signal peptide" evidence="6">
    <location>
        <begin position="1"/>
        <end position="20"/>
    </location>
</feature>
<dbReference type="Proteomes" id="UP000050525">
    <property type="component" value="Unassembled WGS sequence"/>
</dbReference>
<keyword evidence="4" id="KW-0472">Membrane</keyword>
<evidence type="ECO:0000256" key="1">
    <source>
        <dbReference type="ARBA" id="ARBA00004236"/>
    </source>
</evidence>
<dbReference type="FunFam" id="2.10.60.10:FF:000003">
    <property type="entry name" value="lymphocyte antigen 6E isoform X1"/>
    <property type="match status" value="1"/>
</dbReference>
<dbReference type="InterPro" id="IPR035076">
    <property type="entry name" value="Toxin/TOLIP"/>
</dbReference>
<evidence type="ECO:0000313" key="8">
    <source>
        <dbReference type="EMBL" id="KYO45282.1"/>
    </source>
</evidence>
<dbReference type="InterPro" id="IPR016054">
    <property type="entry name" value="LY6_UPA_recep-like"/>
</dbReference>
<dbReference type="KEGG" id="amj:102571487"/>
<dbReference type="CDD" id="cd23543">
    <property type="entry name" value="TFP_LU_ECD_Ly6E"/>
    <property type="match status" value="1"/>
</dbReference>
<evidence type="ECO:0000313" key="9">
    <source>
        <dbReference type="Proteomes" id="UP000050525"/>
    </source>
</evidence>
<dbReference type="Gene3D" id="2.10.60.10">
    <property type="entry name" value="CD59"/>
    <property type="match status" value="1"/>
</dbReference>
<evidence type="ECO:0000256" key="4">
    <source>
        <dbReference type="ARBA" id="ARBA00023136"/>
    </source>
</evidence>
<evidence type="ECO:0000256" key="3">
    <source>
        <dbReference type="ARBA" id="ARBA00022729"/>
    </source>
</evidence>
<dbReference type="EMBL" id="AKHW03000629">
    <property type="protein sequence ID" value="KYO45282.1"/>
    <property type="molecule type" value="Genomic_DNA"/>
</dbReference>
<dbReference type="PANTHER" id="PTHR16983">
    <property type="entry name" value="UPAR/LY6 DOMAIN-CONTAINING PROTEIN"/>
    <property type="match status" value="1"/>
</dbReference>
<comment type="caution">
    <text evidence="8">The sequence shown here is derived from an EMBL/GenBank/DDBJ whole genome shotgun (WGS) entry which is preliminary data.</text>
</comment>
<keyword evidence="9" id="KW-1185">Reference proteome</keyword>
<dbReference type="GO" id="GO:0030154">
    <property type="term" value="P:cell differentiation"/>
    <property type="evidence" value="ECO:0007669"/>
    <property type="project" value="UniProtKB-ARBA"/>
</dbReference>
<gene>
    <name evidence="8" type="ORF">Y1Q_0014723</name>
</gene>
<protein>
    <submittedName>
        <fullName evidence="8">Prostate stem cell antigen-like</fullName>
    </submittedName>
</protein>
<dbReference type="SUPFAM" id="SSF57302">
    <property type="entry name" value="Snake toxin-like"/>
    <property type="match status" value="1"/>
</dbReference>
<dbReference type="InterPro" id="IPR051110">
    <property type="entry name" value="Ly-6/neurotoxin-like_GPI-ap"/>
</dbReference>
<feature type="domain" description="UPAR/Ly6" evidence="7">
    <location>
        <begin position="21"/>
        <end position="108"/>
    </location>
</feature>
<feature type="chain" id="PRO_5007586784" evidence="6">
    <location>
        <begin position="21"/>
        <end position="125"/>
    </location>
</feature>
<evidence type="ECO:0000256" key="6">
    <source>
        <dbReference type="SAM" id="SignalP"/>
    </source>
</evidence>
<evidence type="ECO:0000256" key="5">
    <source>
        <dbReference type="ARBA" id="ARBA00023180"/>
    </source>
</evidence>
<sequence length="125" mass="13319">MKPFLTVLLTAVLYAEQANALLCYTCNAQPSNDLCMVADDCPNNAKYCGTTVVMNPPGFPSGIRISKMCMVMCQETRQNNGTMSTTCCHTDYCNYSSAATSGISAAVLVAAFLASSLHLLSWTGP</sequence>
<dbReference type="OrthoDB" id="9046871at2759"/>
<dbReference type="SMART" id="SM00134">
    <property type="entry name" value="LU"/>
    <property type="match status" value="1"/>
</dbReference>
<dbReference type="Pfam" id="PF00087">
    <property type="entry name" value="Toxin_TOLIP"/>
    <property type="match status" value="1"/>
</dbReference>
<dbReference type="AlphaFoldDB" id="A0A151P8B2"/>
<keyword evidence="3 6" id="KW-0732">Signal</keyword>
<organism evidence="8 9">
    <name type="scientific">Alligator mississippiensis</name>
    <name type="common">American alligator</name>
    <dbReference type="NCBI Taxonomy" id="8496"/>
    <lineage>
        <taxon>Eukaryota</taxon>
        <taxon>Metazoa</taxon>
        <taxon>Chordata</taxon>
        <taxon>Craniata</taxon>
        <taxon>Vertebrata</taxon>
        <taxon>Euteleostomi</taxon>
        <taxon>Archelosauria</taxon>
        <taxon>Archosauria</taxon>
        <taxon>Crocodylia</taxon>
        <taxon>Alligatoridae</taxon>
        <taxon>Alligatorinae</taxon>
        <taxon>Alligator</taxon>
    </lineage>
</organism>
<dbReference type="PANTHER" id="PTHR16983:SF13">
    <property type="entry name" value="LYMPHOCYTE ANTIGEN 6E"/>
    <property type="match status" value="1"/>
</dbReference>
<dbReference type="InterPro" id="IPR045860">
    <property type="entry name" value="Snake_toxin-like_sf"/>
</dbReference>
<accession>A0A151P8B2</accession>
<reference evidence="8 9" key="1">
    <citation type="journal article" date="2012" name="Genome Biol.">
        <title>Sequencing three crocodilian genomes to illuminate the evolution of archosaurs and amniotes.</title>
        <authorList>
            <person name="St John J.A."/>
            <person name="Braun E.L."/>
            <person name="Isberg S.R."/>
            <person name="Miles L.G."/>
            <person name="Chong A.Y."/>
            <person name="Gongora J."/>
            <person name="Dalzell P."/>
            <person name="Moran C."/>
            <person name="Bed'hom B."/>
            <person name="Abzhanov A."/>
            <person name="Burgess S.C."/>
            <person name="Cooksey A.M."/>
            <person name="Castoe T.A."/>
            <person name="Crawford N.G."/>
            <person name="Densmore L.D."/>
            <person name="Drew J.C."/>
            <person name="Edwards S.V."/>
            <person name="Faircloth B.C."/>
            <person name="Fujita M.K."/>
            <person name="Greenwold M.J."/>
            <person name="Hoffmann F.G."/>
            <person name="Howard J.M."/>
            <person name="Iguchi T."/>
            <person name="Janes D.E."/>
            <person name="Khan S.Y."/>
            <person name="Kohno S."/>
            <person name="de Koning A.J."/>
            <person name="Lance S.L."/>
            <person name="McCarthy F.M."/>
            <person name="McCormack J.E."/>
            <person name="Merchant M.E."/>
            <person name="Peterson D.G."/>
            <person name="Pollock D.D."/>
            <person name="Pourmand N."/>
            <person name="Raney B.J."/>
            <person name="Roessler K.A."/>
            <person name="Sanford J.R."/>
            <person name="Sawyer R.H."/>
            <person name="Schmidt C.J."/>
            <person name="Triplett E.W."/>
            <person name="Tuberville T.D."/>
            <person name="Venegas-Anaya M."/>
            <person name="Howard J.T."/>
            <person name="Jarvis E.D."/>
            <person name="Guillette L.J.Jr."/>
            <person name="Glenn T.C."/>
            <person name="Green R.E."/>
            <person name="Ray D.A."/>
        </authorList>
    </citation>
    <scope>NUCLEOTIDE SEQUENCE [LARGE SCALE GENOMIC DNA]</scope>
    <source>
        <strain evidence="8">KSC_2009_1</strain>
    </source>
</reference>
<keyword evidence="5" id="KW-0325">Glycoprotein</keyword>
<comment type="subcellular location">
    <subcellularLocation>
        <location evidence="1">Cell membrane</location>
    </subcellularLocation>
</comment>
<dbReference type="GO" id="GO:0005886">
    <property type="term" value="C:plasma membrane"/>
    <property type="evidence" value="ECO:0007669"/>
    <property type="project" value="UniProtKB-SubCell"/>
</dbReference>
<name>A0A151P8B2_ALLMI</name>
<evidence type="ECO:0000256" key="2">
    <source>
        <dbReference type="ARBA" id="ARBA00022475"/>
    </source>
</evidence>
<evidence type="ECO:0000259" key="7">
    <source>
        <dbReference type="SMART" id="SM00134"/>
    </source>
</evidence>